<proteinExistence type="predicted"/>
<dbReference type="AlphaFoldDB" id="I0FE28"/>
<dbReference type="EMBL" id="CP003435">
    <property type="protein sequence ID" value="AFI31734.1"/>
    <property type="molecule type" value="Genomic_DNA"/>
</dbReference>
<evidence type="ECO:0000313" key="2">
    <source>
        <dbReference type="Proteomes" id="UP000005212"/>
    </source>
</evidence>
<evidence type="ECO:0008006" key="3">
    <source>
        <dbReference type="Google" id="ProtNLM"/>
    </source>
</evidence>
<name>I0FE28_BORCA</name>
<evidence type="ECO:0000313" key="1">
    <source>
        <dbReference type="EMBL" id="AFI31734.1"/>
    </source>
</evidence>
<dbReference type="HOGENOM" id="CLU_062986_0_1_12"/>
<dbReference type="PATRIC" id="fig|1155096.3.peg.1097"/>
<accession>I0FE28</accession>
<reference evidence="2" key="2">
    <citation type="submission" date="2012-03" db="EMBL/GenBank/DDBJ databases">
        <title>Complete genome sequence of Borrelia crocidurae.</title>
        <authorList>
            <person name="Elbir H."/>
            <person name="Gimenez G."/>
            <person name="Robert C."/>
            <person name="Raoult D."/>
            <person name="Drancourt M."/>
        </authorList>
    </citation>
    <scope>NUCLEOTIDE SEQUENCE [LARGE SCALE GENOMIC DNA]</scope>
    <source>
        <strain evidence="2">Achema</strain>
        <plasmid evidence="2">unnamed9</plasmid>
    </source>
</reference>
<dbReference type="Proteomes" id="UP000005212">
    <property type="component" value="Plasmid unnamed9"/>
</dbReference>
<dbReference type="InterPro" id="IPR008421">
    <property type="entry name" value="Borrelia_lipoprotein_PFam54/60"/>
</dbReference>
<dbReference type="KEGG" id="bcw:Q7M_1026"/>
<reference evidence="1 2" key="1">
    <citation type="journal article" date="2012" name="J. Bacteriol.">
        <title>Complete Genome Sequence of Borrelia crocidurae.</title>
        <authorList>
            <person name="Elbir H."/>
            <person name="Gimenez G."/>
            <person name="Robert C."/>
            <person name="Bergstrom S."/>
            <person name="Cutler S."/>
            <person name="Raoult D."/>
            <person name="Drancourt M."/>
        </authorList>
    </citation>
    <scope>NUCLEOTIDE SEQUENCE [LARGE SCALE GENOMIC DNA]</scope>
    <source>
        <strain evidence="1 2">Achema</strain>
        <plasmid evidence="2">unnamed9</plasmid>
    </source>
</reference>
<gene>
    <name evidence="1" type="ordered locus">Q7M_1026</name>
</gene>
<geneLocation type="plasmid" evidence="2">
    <name>unnamed9</name>
</geneLocation>
<protein>
    <recommendedName>
        <fullName evidence="3">Lipoprotein</fullName>
    </recommendedName>
</protein>
<keyword evidence="1" id="KW-0614">Plasmid</keyword>
<dbReference type="Gene3D" id="1.10.3160.10">
    <property type="entry name" value="Bbcrasp-1"/>
    <property type="match status" value="1"/>
</dbReference>
<organism evidence="1 2">
    <name type="scientific">Borrelia crocidurae (strain Achema)</name>
    <dbReference type="NCBI Taxonomy" id="1155096"/>
    <lineage>
        <taxon>Bacteria</taxon>
        <taxon>Pseudomonadati</taxon>
        <taxon>Spirochaetota</taxon>
        <taxon>Spirochaetia</taxon>
        <taxon>Spirochaetales</taxon>
        <taxon>Borreliaceae</taxon>
        <taxon>Borrelia</taxon>
    </lineage>
</organism>
<sequence>MKLVLEKHNNENWNAKGADFVDILFVFGKVPYEVDGGTESLYYDATATGDAITESRAARREVYLALHYDSNLMKDFGLVFKKFVNTSELVTKYKNELKDFFDDIRRFAKAYYIDVHDTLQKKLNKLNSLSLDEARVLSGKLNTLETKRLKLVSGVIAQVKSDLDNSSPGAGGVHLKGNATTPEEIKTYWESKSDTFNKDCNDIVTISGEIKGILDNIN</sequence>
<dbReference type="Pfam" id="PF05714">
    <property type="entry name" value="PFam54_60"/>
    <property type="match status" value="1"/>
</dbReference>